<protein>
    <submittedName>
        <fullName evidence="1">Uncharacterized protein</fullName>
    </submittedName>
</protein>
<name>A0A2P5XHS7_GOSBA</name>
<sequence>MRRLPGNNIRERLDRGVLNSLEHLKHSMSDHYPIMLNTVGRTGGRTLARLFCFRFNADWYWRRTLMNKKNEELTPDFQKGGVVEAVKPMALLKALGNDGFSTLFYLKYWHVDRILTTSRSKFPYIPHLMPIFGISITRIFSTIVLHQPPALPRHSPSCLCLKGYIPLKNKLLLGIKGLNRAVAFAIS</sequence>
<evidence type="ECO:0000313" key="1">
    <source>
        <dbReference type="EMBL" id="PPS02896.1"/>
    </source>
</evidence>
<dbReference type="AlphaFoldDB" id="A0A2P5XHS7"/>
<reference evidence="1 2" key="1">
    <citation type="submission" date="2015-01" db="EMBL/GenBank/DDBJ databases">
        <title>Genome of allotetraploid Gossypium barbadense reveals genomic plasticity and fiber elongation in cotton evolution.</title>
        <authorList>
            <person name="Chen X."/>
            <person name="Liu X."/>
            <person name="Zhao B."/>
            <person name="Zheng H."/>
            <person name="Hu Y."/>
            <person name="Lu G."/>
            <person name="Yang C."/>
            <person name="Chen J."/>
            <person name="Shan C."/>
            <person name="Zhang L."/>
            <person name="Zhou Y."/>
            <person name="Wang L."/>
            <person name="Guo W."/>
            <person name="Bai Y."/>
            <person name="Ruan J."/>
            <person name="Shangguan X."/>
            <person name="Mao Y."/>
            <person name="Jiang J."/>
            <person name="Zhu Y."/>
            <person name="Lei J."/>
            <person name="Kang H."/>
            <person name="Chen S."/>
            <person name="He X."/>
            <person name="Wang R."/>
            <person name="Wang Y."/>
            <person name="Chen J."/>
            <person name="Wang L."/>
            <person name="Yu S."/>
            <person name="Wang B."/>
            <person name="Wei J."/>
            <person name="Song S."/>
            <person name="Lu X."/>
            <person name="Gao Z."/>
            <person name="Gu W."/>
            <person name="Deng X."/>
            <person name="Ma D."/>
            <person name="Wang S."/>
            <person name="Liang W."/>
            <person name="Fang L."/>
            <person name="Cai C."/>
            <person name="Zhu X."/>
            <person name="Zhou B."/>
            <person name="Zhang Y."/>
            <person name="Chen Z."/>
            <person name="Xu S."/>
            <person name="Zhu R."/>
            <person name="Wang S."/>
            <person name="Zhang T."/>
            <person name="Zhao G."/>
        </authorList>
    </citation>
    <scope>NUCLEOTIDE SEQUENCE [LARGE SCALE GENOMIC DNA]</scope>
    <source>
        <strain evidence="2">cv. Xinhai21</strain>
        <tissue evidence="1">Leaf</tissue>
    </source>
</reference>
<dbReference type="EMBL" id="KZ664840">
    <property type="protein sequence ID" value="PPS02896.1"/>
    <property type="molecule type" value="Genomic_DNA"/>
</dbReference>
<proteinExistence type="predicted"/>
<gene>
    <name evidence="1" type="ORF">GOBAR_AA17767</name>
</gene>
<dbReference type="Proteomes" id="UP000239757">
    <property type="component" value="Unassembled WGS sequence"/>
</dbReference>
<organism evidence="1 2">
    <name type="scientific">Gossypium barbadense</name>
    <name type="common">Sea Island cotton</name>
    <name type="synonym">Hibiscus barbadensis</name>
    <dbReference type="NCBI Taxonomy" id="3634"/>
    <lineage>
        <taxon>Eukaryota</taxon>
        <taxon>Viridiplantae</taxon>
        <taxon>Streptophyta</taxon>
        <taxon>Embryophyta</taxon>
        <taxon>Tracheophyta</taxon>
        <taxon>Spermatophyta</taxon>
        <taxon>Magnoliopsida</taxon>
        <taxon>eudicotyledons</taxon>
        <taxon>Gunneridae</taxon>
        <taxon>Pentapetalae</taxon>
        <taxon>rosids</taxon>
        <taxon>malvids</taxon>
        <taxon>Malvales</taxon>
        <taxon>Malvaceae</taxon>
        <taxon>Malvoideae</taxon>
        <taxon>Gossypium</taxon>
    </lineage>
</organism>
<evidence type="ECO:0000313" key="2">
    <source>
        <dbReference type="Proteomes" id="UP000239757"/>
    </source>
</evidence>
<accession>A0A2P5XHS7</accession>